<gene>
    <name evidence="3" type="ORF">FYJ73_09515</name>
</gene>
<sequence length="373" mass="42540">MKKLIAAALLSFGFVSMAQAETKLPQWINDVKLSGYVMTQYQYSDQENAKSNSFNLRLGRIALEGRIQHDWYWKVQLQFNGNTSTLGNSPRVVDAFTEWQKYGFFKVKVGQFKRAFTFENPMHPIEQGFFSYSQAINKLSYFSDRSGVKASNGRDIGVQVQGDFLPNAHKRNLLHYQVGVYNGQGINTKDVDQQKDVIGGIWVMPVAGMRLGVFGSEGSYARKGNWTDESGEHKSQVRKLPQHRYAISAEYKVSDWTFRSEYVHSTGKAFKVSESNGNSTTDCTVNEALGNKADAYYALVIAPVVGKKLYAKARYDLYRQSAEWGSSRTQYEAGFNYLFNKNVQLNAEYMRVNDRNLPKPNYNMIDVQLDFRF</sequence>
<accession>A0A7K0KG52</accession>
<organism evidence="3 4">
    <name type="scientific">Hallella mizrahii</name>
    <dbReference type="NCBI Taxonomy" id="2606637"/>
    <lineage>
        <taxon>Bacteria</taxon>
        <taxon>Pseudomonadati</taxon>
        <taxon>Bacteroidota</taxon>
        <taxon>Bacteroidia</taxon>
        <taxon>Bacteroidales</taxon>
        <taxon>Prevotellaceae</taxon>
        <taxon>Hallella</taxon>
    </lineage>
</organism>
<dbReference type="Pfam" id="PF13609">
    <property type="entry name" value="Porin_4"/>
    <property type="match status" value="1"/>
</dbReference>
<protein>
    <submittedName>
        <fullName evidence="3">Porin</fullName>
    </submittedName>
</protein>
<dbReference type="Gene3D" id="2.40.160.10">
    <property type="entry name" value="Porin"/>
    <property type="match status" value="1"/>
</dbReference>
<evidence type="ECO:0000313" key="3">
    <source>
        <dbReference type="EMBL" id="MST84902.1"/>
    </source>
</evidence>
<reference evidence="3 4" key="1">
    <citation type="submission" date="2019-08" db="EMBL/GenBank/DDBJ databases">
        <title>In-depth cultivation of the pig gut microbiome towards novel bacterial diversity and tailored functional studies.</title>
        <authorList>
            <person name="Wylensek D."/>
            <person name="Hitch T.C.A."/>
            <person name="Clavel T."/>
        </authorList>
    </citation>
    <scope>NUCLEOTIDE SEQUENCE [LARGE SCALE GENOMIC DNA]</scope>
    <source>
        <strain evidence="3 4">LKV-178-WT-2A</strain>
    </source>
</reference>
<feature type="chain" id="PRO_5029759790" evidence="1">
    <location>
        <begin position="21"/>
        <end position="373"/>
    </location>
</feature>
<keyword evidence="1" id="KW-0732">Signal</keyword>
<keyword evidence="4" id="KW-1185">Reference proteome</keyword>
<feature type="domain" description="Porin" evidence="2">
    <location>
        <begin position="7"/>
        <end position="356"/>
    </location>
</feature>
<evidence type="ECO:0000313" key="4">
    <source>
        <dbReference type="Proteomes" id="UP000438914"/>
    </source>
</evidence>
<dbReference type="InterPro" id="IPR033900">
    <property type="entry name" value="Gram_neg_porin_domain"/>
</dbReference>
<dbReference type="AlphaFoldDB" id="A0A7K0KG52"/>
<comment type="caution">
    <text evidence="3">The sequence shown here is derived from an EMBL/GenBank/DDBJ whole genome shotgun (WGS) entry which is preliminary data.</text>
</comment>
<proteinExistence type="predicted"/>
<dbReference type="EMBL" id="VUNG01000023">
    <property type="protein sequence ID" value="MST84902.1"/>
    <property type="molecule type" value="Genomic_DNA"/>
</dbReference>
<evidence type="ECO:0000256" key="1">
    <source>
        <dbReference type="SAM" id="SignalP"/>
    </source>
</evidence>
<dbReference type="GO" id="GO:0016020">
    <property type="term" value="C:membrane"/>
    <property type="evidence" value="ECO:0007669"/>
    <property type="project" value="InterPro"/>
</dbReference>
<dbReference type="SUPFAM" id="SSF56935">
    <property type="entry name" value="Porins"/>
    <property type="match status" value="1"/>
</dbReference>
<dbReference type="Proteomes" id="UP000438914">
    <property type="component" value="Unassembled WGS sequence"/>
</dbReference>
<dbReference type="InterPro" id="IPR023614">
    <property type="entry name" value="Porin_dom_sf"/>
</dbReference>
<feature type="signal peptide" evidence="1">
    <location>
        <begin position="1"/>
        <end position="20"/>
    </location>
</feature>
<dbReference type="RefSeq" id="WP_154534490.1">
    <property type="nucleotide sequence ID" value="NZ_VUNG01000023.1"/>
</dbReference>
<name>A0A7K0KG52_9BACT</name>
<dbReference type="GO" id="GO:0015288">
    <property type="term" value="F:porin activity"/>
    <property type="evidence" value="ECO:0007669"/>
    <property type="project" value="InterPro"/>
</dbReference>
<evidence type="ECO:0000259" key="2">
    <source>
        <dbReference type="Pfam" id="PF13609"/>
    </source>
</evidence>